<gene>
    <name evidence="5" type="ORF">GI584_05380</name>
</gene>
<evidence type="ECO:0000256" key="1">
    <source>
        <dbReference type="ARBA" id="ARBA00022729"/>
    </source>
</evidence>
<evidence type="ECO:0000256" key="2">
    <source>
        <dbReference type="SAM" id="SignalP"/>
    </source>
</evidence>
<evidence type="ECO:0000313" key="6">
    <source>
        <dbReference type="Proteomes" id="UP000339690"/>
    </source>
</evidence>
<keyword evidence="6" id="KW-1185">Reference proteome</keyword>
<feature type="signal peptide" evidence="2">
    <location>
        <begin position="1"/>
        <end position="25"/>
    </location>
</feature>
<dbReference type="InterPro" id="IPR011081">
    <property type="entry name" value="Big_4"/>
</dbReference>
<dbReference type="EMBL" id="CP045915">
    <property type="protein sequence ID" value="QGH33485.1"/>
    <property type="molecule type" value="Genomic_DNA"/>
</dbReference>
<evidence type="ECO:0000259" key="3">
    <source>
        <dbReference type="Pfam" id="PF07532"/>
    </source>
</evidence>
<sequence length="565" mass="62616">MLKKILVVSFPVCFMVLLNLPSVFAAEETTETILPFILKNENFAFHERTDALVIDAGKEVDGSSLAISDFDVHVITTRKVDPNYVGYEGPREVIDVYTSDVNDSGYPSDTGRYIIVDFPDVGWDDGGATIEDGYTFDSEYTITYKGDEMAFVNGSSMVPEGFTQNGVVSPVLDKYQYANYDGLDYSYFYNEDADEPLPLVVFFHGGGQGNDIYTPIRFSNGGTVWANPENQAEYPSHVLAPRNATTPENMHKVKGIIDDMIAEGKVDPNRVYITGFSMGGGSTWTFLKTFPDFAAAAAPLCPASGPDDVEDARAVAYLPIWSFVDEGDFLYDAVVEIDRTYGPYMNDSLLTILPENRLDEPPYNGHVFDGHAVWLPVYNEYVHPERGMLIDWLFSKSKIRYISVVEVNTVSGVAPTLPETVSVNVNYSSTGVVSEERAVIWEEIDPLNYGYDGPGVFEVEGVIEGSVEKVIATVTVEYRNRIADLKETVAGLDIVHGNKNALMVKLNKAEDFLSDTRHDKSAQAVKQFNAFILQVNNFVKPGKLTEEQAIEMIKAAEESIRNITD</sequence>
<dbReference type="PANTHER" id="PTHR43037:SF1">
    <property type="entry name" value="BLL1128 PROTEIN"/>
    <property type="match status" value="1"/>
</dbReference>
<evidence type="ECO:0000313" key="5">
    <source>
        <dbReference type="EMBL" id="QGH33485.1"/>
    </source>
</evidence>
<dbReference type="InterPro" id="IPR029058">
    <property type="entry name" value="AB_hydrolase_fold"/>
</dbReference>
<dbReference type="InterPro" id="IPR041172">
    <property type="entry name" value="EstA_Ig-like_N"/>
</dbReference>
<dbReference type="KEGG" id="grc:GI584_05380"/>
<dbReference type="Proteomes" id="UP000339690">
    <property type="component" value="Chromosome"/>
</dbReference>
<evidence type="ECO:0008006" key="7">
    <source>
        <dbReference type="Google" id="ProtNLM"/>
    </source>
</evidence>
<feature type="domain" description="Esterase Ig-like N-terminal" evidence="4">
    <location>
        <begin position="42"/>
        <end position="140"/>
    </location>
</feature>
<dbReference type="PANTHER" id="PTHR43037">
    <property type="entry name" value="UNNAMED PRODUCT-RELATED"/>
    <property type="match status" value="1"/>
</dbReference>
<dbReference type="Gene3D" id="2.60.40.2180">
    <property type="match status" value="1"/>
</dbReference>
<name>A0A5Q2TFU0_9BACI</name>
<dbReference type="SUPFAM" id="SSF53474">
    <property type="entry name" value="alpha/beta-Hydrolases"/>
    <property type="match status" value="1"/>
</dbReference>
<dbReference type="Gene3D" id="3.40.50.1820">
    <property type="entry name" value="alpha/beta hydrolase"/>
    <property type="match status" value="1"/>
</dbReference>
<organism evidence="5 6">
    <name type="scientific">Gracilibacillus salitolerans</name>
    <dbReference type="NCBI Taxonomy" id="2663022"/>
    <lineage>
        <taxon>Bacteria</taxon>
        <taxon>Bacillati</taxon>
        <taxon>Bacillota</taxon>
        <taxon>Bacilli</taxon>
        <taxon>Bacillales</taxon>
        <taxon>Bacillaceae</taxon>
        <taxon>Gracilibacillus</taxon>
    </lineage>
</organism>
<keyword evidence="1 2" id="KW-0732">Signal</keyword>
<proteinExistence type="predicted"/>
<feature type="domain" description="Bacterial Ig-like" evidence="3">
    <location>
        <begin position="402"/>
        <end position="465"/>
    </location>
</feature>
<dbReference type="InterPro" id="IPR050955">
    <property type="entry name" value="Plant_Biomass_Hydrol_Est"/>
</dbReference>
<feature type="chain" id="PRO_5024296220" description="Peptidase" evidence="2">
    <location>
        <begin position="26"/>
        <end position="565"/>
    </location>
</feature>
<dbReference type="AlphaFoldDB" id="A0A5Q2TFU0"/>
<dbReference type="Pfam" id="PF07532">
    <property type="entry name" value="Big_4"/>
    <property type="match status" value="1"/>
</dbReference>
<evidence type="ECO:0000259" key="4">
    <source>
        <dbReference type="Pfam" id="PF18435"/>
    </source>
</evidence>
<accession>A0A5Q2TFU0</accession>
<reference evidence="5 6" key="1">
    <citation type="submission" date="2019-11" db="EMBL/GenBank/DDBJ databases">
        <title>Gracilibacillus salitolerans sp. nov., a moderate halophile isolated from a saline soil in northwest China.</title>
        <authorList>
            <person name="Gan L."/>
        </authorList>
    </citation>
    <scope>NUCLEOTIDE SEQUENCE [LARGE SCALE GENOMIC DNA]</scope>
    <source>
        <strain evidence="5 6">SCU50</strain>
    </source>
</reference>
<dbReference type="Pfam" id="PF18435">
    <property type="entry name" value="EstA_Ig_like"/>
    <property type="match status" value="1"/>
</dbReference>
<protein>
    <recommendedName>
        <fullName evidence="7">Peptidase</fullName>
    </recommendedName>
</protein>